<dbReference type="GeneID" id="40741573"/>
<gene>
    <name evidence="2" type="ORF">M438DRAFT_192776</name>
</gene>
<dbReference type="RefSeq" id="XP_029761444.1">
    <property type="nucleotide sequence ID" value="XM_029899267.1"/>
</dbReference>
<name>A0A074XTG4_AURPU</name>
<dbReference type="HOGENOM" id="CLU_1209610_0_0_1"/>
<sequence>MHLLPPSPQNPSSITKTQQTSTQAQIENMMNKSVLLVVAFLGFLNVAAASPIRPPWRPHVKTPLGSMVNRAVIPPQEIDDCLVNLVAALNNEAHSSPAIDITATDAEFFDAHMSAEPVFFEHHLYIIRAGFGDVTCAKQQGSCKRAQWRKTAHEMKTVFQGGCYGERCCGGVKGSCFDRVEVDPDLELIDDATPGPNASDLDKFEGFDHEPNWFVKWLREMRGTRDDDE</sequence>
<dbReference type="AlphaFoldDB" id="A0A074XTG4"/>
<evidence type="ECO:0000313" key="3">
    <source>
        <dbReference type="Proteomes" id="UP000030706"/>
    </source>
</evidence>
<reference evidence="2 3" key="1">
    <citation type="journal article" date="2014" name="BMC Genomics">
        <title>Genome sequencing of four Aureobasidium pullulans varieties: biotechnological potential, stress tolerance, and description of new species.</title>
        <authorList>
            <person name="Gostin Ar C."/>
            <person name="Ohm R.A."/>
            <person name="Kogej T."/>
            <person name="Sonjak S."/>
            <person name="Turk M."/>
            <person name="Zajc J."/>
            <person name="Zalar P."/>
            <person name="Grube M."/>
            <person name="Sun H."/>
            <person name="Han J."/>
            <person name="Sharma A."/>
            <person name="Chiniquy J."/>
            <person name="Ngan C.Y."/>
            <person name="Lipzen A."/>
            <person name="Barry K."/>
            <person name="Grigoriev I.V."/>
            <person name="Gunde-Cimerman N."/>
        </authorList>
    </citation>
    <scope>NUCLEOTIDE SEQUENCE [LARGE SCALE GENOMIC DNA]</scope>
    <source>
        <strain evidence="2 3">EXF-150</strain>
    </source>
</reference>
<dbReference type="EMBL" id="KL584980">
    <property type="protein sequence ID" value="KEQ85257.1"/>
    <property type="molecule type" value="Genomic_DNA"/>
</dbReference>
<proteinExistence type="predicted"/>
<evidence type="ECO:0000256" key="1">
    <source>
        <dbReference type="SAM" id="MobiDB-lite"/>
    </source>
</evidence>
<organism evidence="2 3">
    <name type="scientific">Aureobasidium pullulans EXF-150</name>
    <dbReference type="NCBI Taxonomy" id="1043002"/>
    <lineage>
        <taxon>Eukaryota</taxon>
        <taxon>Fungi</taxon>
        <taxon>Dikarya</taxon>
        <taxon>Ascomycota</taxon>
        <taxon>Pezizomycotina</taxon>
        <taxon>Dothideomycetes</taxon>
        <taxon>Dothideomycetidae</taxon>
        <taxon>Dothideales</taxon>
        <taxon>Saccotheciaceae</taxon>
        <taxon>Aureobasidium</taxon>
    </lineage>
</organism>
<accession>A0A074XTG4</accession>
<feature type="region of interest" description="Disordered" evidence="1">
    <location>
        <begin position="1"/>
        <end position="20"/>
    </location>
</feature>
<evidence type="ECO:0000313" key="2">
    <source>
        <dbReference type="EMBL" id="KEQ85257.1"/>
    </source>
</evidence>
<protein>
    <submittedName>
        <fullName evidence="2">Uncharacterized protein</fullName>
    </submittedName>
</protein>
<dbReference type="Proteomes" id="UP000030706">
    <property type="component" value="Unassembled WGS sequence"/>
</dbReference>
<keyword evidence="3" id="KW-1185">Reference proteome</keyword>